<gene>
    <name evidence="2" type="ORF">F5878DRAFT_658633</name>
</gene>
<dbReference type="CDD" id="cd06225">
    <property type="entry name" value="HAMP"/>
    <property type="match status" value="1"/>
</dbReference>
<evidence type="ECO:0000313" key="3">
    <source>
        <dbReference type="Proteomes" id="UP001163846"/>
    </source>
</evidence>
<dbReference type="AlphaFoldDB" id="A0AA38UK05"/>
<dbReference type="InterPro" id="IPR003660">
    <property type="entry name" value="HAMP_dom"/>
</dbReference>
<evidence type="ECO:0000259" key="1">
    <source>
        <dbReference type="PROSITE" id="PS50885"/>
    </source>
</evidence>
<dbReference type="GO" id="GO:0007165">
    <property type="term" value="P:signal transduction"/>
    <property type="evidence" value="ECO:0007669"/>
    <property type="project" value="InterPro"/>
</dbReference>
<evidence type="ECO:0000313" key="2">
    <source>
        <dbReference type="EMBL" id="KAJ3841322.1"/>
    </source>
</evidence>
<dbReference type="EMBL" id="MU806044">
    <property type="protein sequence ID" value="KAJ3841322.1"/>
    <property type="molecule type" value="Genomic_DNA"/>
</dbReference>
<sequence length="224" mass="24623">MTSRMNLVQQGYAPFLDYLEVTLIHAAASPVTESVALLTPPYPGPSDSRTESILKNLRLVLEKRVEESPPITTATNFSGSNAASMTDLWQNTGQDNPNIDTKCVHDSSQIESESLKQQINNITHVCTAVAEGDLSQKITLVDPSAQNTASPGDEITNLTYAVNRLVDMLGRFTLDLQEATLNGLAFDVPQLRTVPPLQGVWYDALRDVCRMYGTWTNYVLLPIP</sequence>
<protein>
    <recommendedName>
        <fullName evidence="1">HAMP domain-containing protein</fullName>
    </recommendedName>
</protein>
<dbReference type="Proteomes" id="UP001163846">
    <property type="component" value="Unassembled WGS sequence"/>
</dbReference>
<dbReference type="Gene3D" id="1.20.120.1530">
    <property type="match status" value="1"/>
</dbReference>
<proteinExistence type="predicted"/>
<organism evidence="2 3">
    <name type="scientific">Lentinula raphanica</name>
    <dbReference type="NCBI Taxonomy" id="153919"/>
    <lineage>
        <taxon>Eukaryota</taxon>
        <taxon>Fungi</taxon>
        <taxon>Dikarya</taxon>
        <taxon>Basidiomycota</taxon>
        <taxon>Agaricomycotina</taxon>
        <taxon>Agaricomycetes</taxon>
        <taxon>Agaricomycetidae</taxon>
        <taxon>Agaricales</taxon>
        <taxon>Marasmiineae</taxon>
        <taxon>Omphalotaceae</taxon>
        <taxon>Lentinula</taxon>
    </lineage>
</organism>
<accession>A0AA38UK05</accession>
<comment type="caution">
    <text evidence="2">The sequence shown here is derived from an EMBL/GenBank/DDBJ whole genome shotgun (WGS) entry which is preliminary data.</text>
</comment>
<dbReference type="PROSITE" id="PS50885">
    <property type="entry name" value="HAMP"/>
    <property type="match status" value="1"/>
</dbReference>
<keyword evidence="3" id="KW-1185">Reference proteome</keyword>
<feature type="domain" description="HAMP" evidence="1">
    <location>
        <begin position="113"/>
        <end position="174"/>
    </location>
</feature>
<dbReference type="GO" id="GO:0016020">
    <property type="term" value="C:membrane"/>
    <property type="evidence" value="ECO:0007669"/>
    <property type="project" value="InterPro"/>
</dbReference>
<name>A0AA38UK05_9AGAR</name>
<reference evidence="2" key="1">
    <citation type="submission" date="2022-08" db="EMBL/GenBank/DDBJ databases">
        <authorList>
            <consortium name="DOE Joint Genome Institute"/>
            <person name="Min B."/>
            <person name="Riley R."/>
            <person name="Sierra-Patev S."/>
            <person name="Naranjo-Ortiz M."/>
            <person name="Looney B."/>
            <person name="Konkel Z."/>
            <person name="Slot J.C."/>
            <person name="Sakamoto Y."/>
            <person name="Steenwyk J.L."/>
            <person name="Rokas A."/>
            <person name="Carro J."/>
            <person name="Camarero S."/>
            <person name="Ferreira P."/>
            <person name="Molpeceres G."/>
            <person name="Ruiz-Duenas F.J."/>
            <person name="Serrano A."/>
            <person name="Henrissat B."/>
            <person name="Drula E."/>
            <person name="Hughes K.W."/>
            <person name="Mata J.L."/>
            <person name="Ishikawa N.K."/>
            <person name="Vargas-Isla R."/>
            <person name="Ushijima S."/>
            <person name="Smith C.A."/>
            <person name="Ahrendt S."/>
            <person name="Andreopoulos W."/>
            <person name="He G."/>
            <person name="Labutti K."/>
            <person name="Lipzen A."/>
            <person name="Ng V."/>
            <person name="Sandor L."/>
            <person name="Barry K."/>
            <person name="Martinez A.T."/>
            <person name="Xiao Y."/>
            <person name="Gibbons J.G."/>
            <person name="Terashima K."/>
            <person name="Hibbett D.S."/>
            <person name="Grigoriev I.V."/>
        </authorList>
    </citation>
    <scope>NUCLEOTIDE SEQUENCE</scope>
    <source>
        <strain evidence="2">TFB9207</strain>
    </source>
</reference>